<protein>
    <recommendedName>
        <fullName evidence="3">DNA polymerase III subunit beta</fullName>
    </recommendedName>
</protein>
<name>D3AAB1_9FIRM</name>
<sequence length="191" mass="22000">MKAKICAGEFKRIIDNTKRFVGDGTLSELMRWTYLEIDAKEKVIRATALEGHRISIEYAELVEADESFTCYIRPTIPKITKRDNYAELEVSNSRLYVQVGESIMGYVQPEGQYYPVDKILKEYQEKEKMITIGINAKYLKDALDSISTYDSDKKMAKIDIYDSVSPVIIRTGRKGERENLKIVLPARLRDD</sequence>
<accession>D3AAB1</accession>
<dbReference type="GeneID" id="93152286"/>
<evidence type="ECO:0008006" key="3">
    <source>
        <dbReference type="Google" id="ProtNLM"/>
    </source>
</evidence>
<dbReference type="AlphaFoldDB" id="D3AAB1"/>
<gene>
    <name evidence="1" type="ORF">CLOSTHATH_00532</name>
</gene>
<proteinExistence type="predicted"/>
<dbReference type="Gene3D" id="3.10.150.10">
    <property type="entry name" value="DNA Polymerase III, subunit A, domain 2"/>
    <property type="match status" value="1"/>
</dbReference>
<organism evidence="1 2">
    <name type="scientific">Hungatella hathewayi DSM 13479</name>
    <dbReference type="NCBI Taxonomy" id="566550"/>
    <lineage>
        <taxon>Bacteria</taxon>
        <taxon>Bacillati</taxon>
        <taxon>Bacillota</taxon>
        <taxon>Clostridia</taxon>
        <taxon>Lachnospirales</taxon>
        <taxon>Lachnospiraceae</taxon>
        <taxon>Hungatella</taxon>
    </lineage>
</organism>
<dbReference type="SUPFAM" id="SSF55979">
    <property type="entry name" value="DNA clamp"/>
    <property type="match status" value="2"/>
</dbReference>
<dbReference type="RefSeq" id="WP_006771088.1">
    <property type="nucleotide sequence ID" value="NZ_GG667610.1"/>
</dbReference>
<dbReference type="EMBL" id="ACIO01000031">
    <property type="protein sequence ID" value="EFD01289.1"/>
    <property type="molecule type" value="Genomic_DNA"/>
</dbReference>
<dbReference type="Proteomes" id="UP000004968">
    <property type="component" value="Unassembled WGS sequence"/>
</dbReference>
<comment type="caution">
    <text evidence="1">The sequence shown here is derived from an EMBL/GenBank/DDBJ whole genome shotgun (WGS) entry which is preliminary data.</text>
</comment>
<evidence type="ECO:0000313" key="1">
    <source>
        <dbReference type="EMBL" id="EFD01289.1"/>
    </source>
</evidence>
<evidence type="ECO:0000313" key="2">
    <source>
        <dbReference type="Proteomes" id="UP000004968"/>
    </source>
</evidence>
<dbReference type="InterPro" id="IPR046938">
    <property type="entry name" value="DNA_clamp_sf"/>
</dbReference>
<dbReference type="HOGENOM" id="CLU_1419753_0_0_9"/>
<reference evidence="1 2" key="1">
    <citation type="submission" date="2010-01" db="EMBL/GenBank/DDBJ databases">
        <authorList>
            <person name="Weinstock G."/>
            <person name="Sodergren E."/>
            <person name="Clifton S."/>
            <person name="Fulton L."/>
            <person name="Fulton B."/>
            <person name="Courtney L."/>
            <person name="Fronick C."/>
            <person name="Harrison M."/>
            <person name="Strong C."/>
            <person name="Farmer C."/>
            <person name="Delahaunty K."/>
            <person name="Markovic C."/>
            <person name="Hall O."/>
            <person name="Minx P."/>
            <person name="Tomlinson C."/>
            <person name="Mitreva M."/>
            <person name="Nelson J."/>
            <person name="Hou S."/>
            <person name="Wollam A."/>
            <person name="Pepin K.H."/>
            <person name="Johnson M."/>
            <person name="Bhonagiri V."/>
            <person name="Nash W.E."/>
            <person name="Warren W."/>
            <person name="Chinwalla A."/>
            <person name="Mardis E.R."/>
            <person name="Wilson R.K."/>
        </authorList>
    </citation>
    <scope>NUCLEOTIDE SEQUENCE [LARGE SCALE GENOMIC DNA]</scope>
    <source>
        <strain evidence="1 2">DSM 13479</strain>
    </source>
</reference>